<organism evidence="1 2">
    <name type="scientific">Gossypium arboreum</name>
    <name type="common">Tree cotton</name>
    <name type="synonym">Gossypium nanking</name>
    <dbReference type="NCBI Taxonomy" id="29729"/>
    <lineage>
        <taxon>Eukaryota</taxon>
        <taxon>Viridiplantae</taxon>
        <taxon>Streptophyta</taxon>
        <taxon>Embryophyta</taxon>
        <taxon>Tracheophyta</taxon>
        <taxon>Spermatophyta</taxon>
        <taxon>Magnoliopsida</taxon>
        <taxon>eudicotyledons</taxon>
        <taxon>Gunneridae</taxon>
        <taxon>Pentapetalae</taxon>
        <taxon>rosids</taxon>
        <taxon>malvids</taxon>
        <taxon>Malvales</taxon>
        <taxon>Malvaceae</taxon>
        <taxon>Malvoideae</taxon>
        <taxon>Gossypium</taxon>
    </lineage>
</organism>
<evidence type="ECO:0000313" key="2">
    <source>
        <dbReference type="Proteomes" id="UP001358586"/>
    </source>
</evidence>
<accession>A0ABR0QVI5</accession>
<keyword evidence="2" id="KW-1185">Reference proteome</keyword>
<evidence type="ECO:0000313" key="1">
    <source>
        <dbReference type="EMBL" id="KAK5843340.1"/>
    </source>
</evidence>
<gene>
    <name evidence="1" type="ORF">PVK06_005794</name>
</gene>
<sequence length="97" mass="11196">MAWRVGNGDNISIWQDAWVPKLENQRIQESASDYSVTKVANLIDLNLRQCKEEVITRLFSNKKAEAIMEIPLVKHLQEDRSVWSGELTGGTYYKEQL</sequence>
<dbReference type="Proteomes" id="UP001358586">
    <property type="component" value="Chromosome 2"/>
</dbReference>
<proteinExistence type="predicted"/>
<comment type="caution">
    <text evidence="1">The sequence shown here is derived from an EMBL/GenBank/DDBJ whole genome shotgun (WGS) entry which is preliminary data.</text>
</comment>
<dbReference type="EMBL" id="JARKNE010000002">
    <property type="protein sequence ID" value="KAK5843340.1"/>
    <property type="molecule type" value="Genomic_DNA"/>
</dbReference>
<protein>
    <submittedName>
        <fullName evidence="1">Uncharacterized protein</fullName>
    </submittedName>
</protein>
<name>A0ABR0QVI5_GOSAR</name>
<reference evidence="1 2" key="1">
    <citation type="submission" date="2023-03" db="EMBL/GenBank/DDBJ databases">
        <title>WGS of Gossypium arboreum.</title>
        <authorList>
            <person name="Yu D."/>
        </authorList>
    </citation>
    <scope>NUCLEOTIDE SEQUENCE [LARGE SCALE GENOMIC DNA]</scope>
    <source>
        <tissue evidence="1">Leaf</tissue>
    </source>
</reference>